<dbReference type="EC" id="2.5.1.17" evidence="4 15"/>
<dbReference type="OrthoDB" id="9778896at2"/>
<dbReference type="Gene3D" id="1.20.1200.10">
    <property type="entry name" value="Cobalamin adenosyltransferase-like"/>
    <property type="match status" value="1"/>
</dbReference>
<gene>
    <name evidence="17" type="ORF">CHL78_007955</name>
</gene>
<organism evidence="17 18">
    <name type="scientific">Romboutsia weinsteinii</name>
    <dbReference type="NCBI Taxonomy" id="2020949"/>
    <lineage>
        <taxon>Bacteria</taxon>
        <taxon>Bacillati</taxon>
        <taxon>Bacillota</taxon>
        <taxon>Clostridia</taxon>
        <taxon>Peptostreptococcales</taxon>
        <taxon>Peptostreptococcaceae</taxon>
        <taxon>Romboutsia</taxon>
    </lineage>
</organism>
<dbReference type="InterPro" id="IPR016030">
    <property type="entry name" value="CblAdoTrfase-like"/>
</dbReference>
<evidence type="ECO:0000256" key="4">
    <source>
        <dbReference type="ARBA" id="ARBA00012454"/>
    </source>
</evidence>
<keyword evidence="18" id="KW-1185">Reference proteome</keyword>
<dbReference type="FunFam" id="1.20.1200.10:FF:000001">
    <property type="entry name" value="Cob(I)yrinic acid a,c-diamide adenosyltransferase"/>
    <property type="match status" value="1"/>
</dbReference>
<evidence type="ECO:0000313" key="18">
    <source>
        <dbReference type="Proteomes" id="UP000215694"/>
    </source>
</evidence>
<dbReference type="NCBIfam" id="TIGR00636">
    <property type="entry name" value="PduO_Nterm"/>
    <property type="match status" value="1"/>
</dbReference>
<feature type="domain" description="Cobalamin adenosyltransferase-like" evidence="16">
    <location>
        <begin position="3"/>
        <end position="163"/>
    </location>
</feature>
<keyword evidence="8 15" id="KW-0547">Nucleotide-binding</keyword>
<dbReference type="UniPathway" id="UPA00148">
    <property type="reaction ID" value="UER00233"/>
</dbReference>
<comment type="subunit">
    <text evidence="3">Homotrimer.</text>
</comment>
<comment type="pathway">
    <text evidence="1 15">Cofactor biosynthesis; adenosylcobalamin biosynthesis; adenosylcobalamin from cob(II)yrinate a,c-diamide: step 2/7.</text>
</comment>
<dbReference type="GO" id="GO:0009236">
    <property type="term" value="P:cobalamin biosynthetic process"/>
    <property type="evidence" value="ECO:0007669"/>
    <property type="project" value="UniProtKB-UniRule"/>
</dbReference>
<keyword evidence="7 15" id="KW-0808">Transferase</keyword>
<dbReference type="Pfam" id="PF01923">
    <property type="entry name" value="Cob_adeno_trans"/>
    <property type="match status" value="1"/>
</dbReference>
<comment type="catalytic activity">
    <reaction evidence="14 15">
        <text>2 cob(II)alamin + reduced [electron-transfer flavoprotein] + 2 ATP = 2 adenosylcob(III)alamin + 2 triphosphate + oxidized [electron-transfer flavoprotein] + 3 H(+)</text>
        <dbReference type="Rhea" id="RHEA:28671"/>
        <dbReference type="Rhea" id="RHEA-COMP:10685"/>
        <dbReference type="Rhea" id="RHEA-COMP:10686"/>
        <dbReference type="ChEBI" id="CHEBI:15378"/>
        <dbReference type="ChEBI" id="CHEBI:16304"/>
        <dbReference type="ChEBI" id="CHEBI:18036"/>
        <dbReference type="ChEBI" id="CHEBI:18408"/>
        <dbReference type="ChEBI" id="CHEBI:30616"/>
        <dbReference type="ChEBI" id="CHEBI:57692"/>
        <dbReference type="ChEBI" id="CHEBI:58307"/>
        <dbReference type="EC" id="2.5.1.17"/>
    </reaction>
</comment>
<keyword evidence="6 15" id="KW-0169">Cobalamin biosynthesis</keyword>
<reference evidence="17 18" key="1">
    <citation type="journal article" date="2017" name="Genome Announc.">
        <title>Draft Genome Sequence of Romboutsia weinsteinii sp. nov. Strain CCRI-19649(T) Isolated from Surface Water.</title>
        <authorList>
            <person name="Maheux A.F."/>
            <person name="Boudreau D.K."/>
            <person name="Berube E."/>
            <person name="Boissinot M."/>
            <person name="Cantin P."/>
            <person name="Raymond F."/>
            <person name="Corbeil J."/>
            <person name="Omar R.F."/>
            <person name="Bergeron M.G."/>
        </authorList>
    </citation>
    <scope>NUCLEOTIDE SEQUENCE [LARGE SCALE GENOMIC DNA]</scope>
    <source>
        <strain evidence="17 18">CCRI-19649</strain>
    </source>
</reference>
<evidence type="ECO:0000256" key="11">
    <source>
        <dbReference type="ARBA" id="ARBA00033334"/>
    </source>
</evidence>
<evidence type="ECO:0000259" key="16">
    <source>
        <dbReference type="Pfam" id="PF01923"/>
    </source>
</evidence>
<dbReference type="Proteomes" id="UP000215694">
    <property type="component" value="Unassembled WGS sequence"/>
</dbReference>
<protein>
    <recommendedName>
        <fullName evidence="5 15">Corrinoid adenosyltransferase</fullName>
        <ecNumber evidence="4 15">2.5.1.17</ecNumber>
    </recommendedName>
    <alternativeName>
        <fullName evidence="10 15">Cob(II)alamin adenosyltransferase</fullName>
    </alternativeName>
    <alternativeName>
        <fullName evidence="12 15">Cob(II)yrinic acid a,c-diamide adenosyltransferase</fullName>
    </alternativeName>
    <alternativeName>
        <fullName evidence="11 15">Cobinamide/cobalamin adenosyltransferase</fullName>
    </alternativeName>
</protein>
<dbReference type="GO" id="GO:0008817">
    <property type="term" value="F:corrinoid adenosyltransferase activity"/>
    <property type="evidence" value="ECO:0007669"/>
    <property type="project" value="UniProtKB-UniRule"/>
</dbReference>
<dbReference type="AlphaFoldDB" id="A0A371J5G8"/>
<dbReference type="PANTHER" id="PTHR12213:SF0">
    <property type="entry name" value="CORRINOID ADENOSYLTRANSFERASE MMAB"/>
    <property type="match status" value="1"/>
</dbReference>
<sequence length="173" mass="19879">MRIYTKTGDNGQTSLYDGSRIDKDSMRVEAYGTLDELNSYIGLCTNYVKEEDKHVLLEIQKYLFLVSAQLATKDEKMISKKVTEEDVNKLESIIDEYINKTDNVNAFIVPGTSLASANLHIARTICRRAERRILSLNRVENISSILIKYINRLSDTLYAIARYNEKELILIDF</sequence>
<comment type="caution">
    <text evidence="17">The sequence shown here is derived from an EMBL/GenBank/DDBJ whole genome shotgun (WGS) entry which is preliminary data.</text>
</comment>
<evidence type="ECO:0000256" key="15">
    <source>
        <dbReference type="RuleBase" id="RU366026"/>
    </source>
</evidence>
<evidence type="ECO:0000256" key="9">
    <source>
        <dbReference type="ARBA" id="ARBA00022840"/>
    </source>
</evidence>
<comment type="similarity">
    <text evidence="2 15">Belongs to the Cob(I)alamin adenosyltransferase family.</text>
</comment>
<evidence type="ECO:0000313" key="17">
    <source>
        <dbReference type="EMBL" id="RDY27928.1"/>
    </source>
</evidence>
<evidence type="ECO:0000256" key="1">
    <source>
        <dbReference type="ARBA" id="ARBA00005121"/>
    </source>
</evidence>
<evidence type="ECO:0000256" key="2">
    <source>
        <dbReference type="ARBA" id="ARBA00007487"/>
    </source>
</evidence>
<comment type="catalytic activity">
    <reaction evidence="13 15">
        <text>2 cob(II)yrinate a,c diamide + reduced [electron-transfer flavoprotein] + 2 ATP = 2 adenosylcob(III)yrinate a,c-diamide + 2 triphosphate + oxidized [electron-transfer flavoprotein] + 3 H(+)</text>
        <dbReference type="Rhea" id="RHEA:11528"/>
        <dbReference type="Rhea" id="RHEA-COMP:10685"/>
        <dbReference type="Rhea" id="RHEA-COMP:10686"/>
        <dbReference type="ChEBI" id="CHEBI:15378"/>
        <dbReference type="ChEBI" id="CHEBI:18036"/>
        <dbReference type="ChEBI" id="CHEBI:30616"/>
        <dbReference type="ChEBI" id="CHEBI:57692"/>
        <dbReference type="ChEBI" id="CHEBI:58307"/>
        <dbReference type="ChEBI" id="CHEBI:58503"/>
        <dbReference type="ChEBI" id="CHEBI:58537"/>
        <dbReference type="EC" id="2.5.1.17"/>
    </reaction>
</comment>
<dbReference type="InterPro" id="IPR036451">
    <property type="entry name" value="CblAdoTrfase-like_sf"/>
</dbReference>
<keyword evidence="9 15" id="KW-0067">ATP-binding</keyword>
<dbReference type="EMBL" id="NOJY02000010">
    <property type="protein sequence ID" value="RDY27928.1"/>
    <property type="molecule type" value="Genomic_DNA"/>
</dbReference>
<evidence type="ECO:0000256" key="5">
    <source>
        <dbReference type="ARBA" id="ARBA00020963"/>
    </source>
</evidence>
<evidence type="ECO:0000256" key="14">
    <source>
        <dbReference type="ARBA" id="ARBA00048692"/>
    </source>
</evidence>
<evidence type="ECO:0000256" key="6">
    <source>
        <dbReference type="ARBA" id="ARBA00022573"/>
    </source>
</evidence>
<evidence type="ECO:0000256" key="7">
    <source>
        <dbReference type="ARBA" id="ARBA00022679"/>
    </source>
</evidence>
<evidence type="ECO:0000256" key="13">
    <source>
        <dbReference type="ARBA" id="ARBA00048555"/>
    </source>
</evidence>
<proteinExistence type="inferred from homology"/>
<accession>A0A371J5G8</accession>
<dbReference type="PANTHER" id="PTHR12213">
    <property type="entry name" value="CORRINOID ADENOSYLTRANSFERASE"/>
    <property type="match status" value="1"/>
</dbReference>
<evidence type="ECO:0000256" key="8">
    <source>
        <dbReference type="ARBA" id="ARBA00022741"/>
    </source>
</evidence>
<evidence type="ECO:0000256" key="3">
    <source>
        <dbReference type="ARBA" id="ARBA00011233"/>
    </source>
</evidence>
<dbReference type="SUPFAM" id="SSF89028">
    <property type="entry name" value="Cobalamin adenosyltransferase-like"/>
    <property type="match status" value="1"/>
</dbReference>
<evidence type="ECO:0000256" key="10">
    <source>
        <dbReference type="ARBA" id="ARBA00031529"/>
    </source>
</evidence>
<evidence type="ECO:0000256" key="12">
    <source>
        <dbReference type="ARBA" id="ARBA00033354"/>
    </source>
</evidence>
<name>A0A371J5G8_9FIRM</name>
<dbReference type="RefSeq" id="WP_094367214.1">
    <property type="nucleotide sequence ID" value="NZ_NOJY02000010.1"/>
</dbReference>
<dbReference type="GO" id="GO:0005524">
    <property type="term" value="F:ATP binding"/>
    <property type="evidence" value="ECO:0007669"/>
    <property type="project" value="UniProtKB-UniRule"/>
</dbReference>
<dbReference type="InterPro" id="IPR029499">
    <property type="entry name" value="PduO-typ"/>
</dbReference>